<feature type="compositionally biased region" description="Acidic residues" evidence="1">
    <location>
        <begin position="150"/>
        <end position="161"/>
    </location>
</feature>
<feature type="compositionally biased region" description="Polar residues" evidence="1">
    <location>
        <begin position="702"/>
        <end position="719"/>
    </location>
</feature>
<protein>
    <submittedName>
        <fullName evidence="2">Piso0_001985 protein</fullName>
    </submittedName>
</protein>
<evidence type="ECO:0000313" key="3">
    <source>
        <dbReference type="Proteomes" id="UP000005222"/>
    </source>
</evidence>
<name>G8YBD7_PICSO</name>
<keyword evidence="3" id="KW-1185">Reference proteome</keyword>
<dbReference type="InParanoid" id="G8YBD7"/>
<dbReference type="eggNOG" id="ENOG502QTZX">
    <property type="taxonomic scope" value="Eukaryota"/>
</dbReference>
<evidence type="ECO:0000313" key="2">
    <source>
        <dbReference type="EMBL" id="CCE82268.1"/>
    </source>
</evidence>
<organism evidence="2 3">
    <name type="scientific">Pichia sorbitophila (strain ATCC MYA-4447 / BCRC 22081 / CBS 7064 / NBRC 10061 / NRRL Y-12695)</name>
    <name type="common">Hybrid yeast</name>
    <dbReference type="NCBI Taxonomy" id="559304"/>
    <lineage>
        <taxon>Eukaryota</taxon>
        <taxon>Fungi</taxon>
        <taxon>Dikarya</taxon>
        <taxon>Ascomycota</taxon>
        <taxon>Saccharomycotina</taxon>
        <taxon>Pichiomycetes</taxon>
        <taxon>Debaryomycetaceae</taxon>
        <taxon>Millerozyma</taxon>
    </lineage>
</organism>
<dbReference type="STRING" id="559304.G8YBD7"/>
<feature type="region of interest" description="Disordered" evidence="1">
    <location>
        <begin position="391"/>
        <end position="410"/>
    </location>
</feature>
<feature type="compositionally biased region" description="Basic and acidic residues" evidence="1">
    <location>
        <begin position="124"/>
        <end position="149"/>
    </location>
</feature>
<feature type="region of interest" description="Disordered" evidence="1">
    <location>
        <begin position="1"/>
        <end position="213"/>
    </location>
</feature>
<feature type="compositionally biased region" description="Basic and acidic residues" evidence="1">
    <location>
        <begin position="163"/>
        <end position="175"/>
    </location>
</feature>
<feature type="region of interest" description="Disordered" evidence="1">
    <location>
        <begin position="416"/>
        <end position="459"/>
    </location>
</feature>
<accession>G8YBD7</accession>
<dbReference type="InterPro" id="IPR024527">
    <property type="entry name" value="Eisosome1"/>
</dbReference>
<sequence length="834" mass="92284">MTEVIEDKTSVNSKGVANDVGSKNKFKTWKEGSWISPFRTSPSRKNQYKELRDQNSIDKIHVPKKFTSHPTLESAKKEQESKKKAKASAAKNSDKETGEKFKEDTKSKDAKAEPTTAVGEAEAEGEKTEETEKGSEDKEENDKEEKVDDVAAEGDDDEVSNAEDSKVNEGEKANIDDGLNADSGVDGEQAEAKADETDEIDADQEKIPSDDGIVEQVKENPIEIVTQPDAKYEPVQLPNQEVLDSLKDKPLLLNRYKELNTVAVGSVSRKLEDPDKIIDMGLGMKMTQRQLLDIAAKRVAPVISNINEEVAKTRDEDEILRQKEVANKVAGHEKKLQSELEKYTKKVGKQKNKFDAEIAKKLEDIEQQIKGAKLEASNFDESTRKEIANAHEEFKSREEQAVTKHENDKVTLVQNHEELEATKKQELESAKENQTKTAQEIEDLKKKKEEFERENEELTSKIEELEAKVNEKEPVLEDLKAKHGDKQALIEGHKTKKSGLEDKLASAKKDLKEKEKHHSMLGAEVAAISATLGAYTSKLTEIHTSHKEHPKRLAEAKDKFQNWEKERESIANDVARTHERKKLEAEKEAELKRLDKERKEKEAKEAELKKQKEENDAANDPSSSKKEHANVALLDKSNSGKTEQGATDHKTLDPAQTKEKESDKKKSHKSAVLGGAAVGGGTAAGAASGTGIANAGTSTGTHVPSASNTQPSSKSSQESAAVKPNKSGGFNRFKSFRNKINKEHPTKEENGTSGSNKKGSSNAEKSTVPANAVANKPSTSFLSKQKKGTDLGSEASTISVYEEVSDNEYEKNKSNPNYLQLTLEELEKKKFVSK</sequence>
<dbReference type="OrthoDB" id="4070583at2759"/>
<dbReference type="AlphaFoldDB" id="G8YBD7"/>
<feature type="compositionally biased region" description="Basic and acidic residues" evidence="1">
    <location>
        <begin position="542"/>
        <end position="615"/>
    </location>
</feature>
<dbReference type="Pfam" id="PF12757">
    <property type="entry name" value="Eisosome1"/>
    <property type="match status" value="1"/>
</dbReference>
<feature type="compositionally biased region" description="Basic and acidic residues" evidence="1">
    <location>
        <begin position="416"/>
        <end position="434"/>
    </location>
</feature>
<proteinExistence type="predicted"/>
<dbReference type="Proteomes" id="UP000005222">
    <property type="component" value="Chromosome J"/>
</dbReference>
<feature type="region of interest" description="Disordered" evidence="1">
    <location>
        <begin position="542"/>
        <end position="797"/>
    </location>
</feature>
<dbReference type="EMBL" id="FO082050">
    <property type="protein sequence ID" value="CCE82268.1"/>
    <property type="molecule type" value="Genomic_DNA"/>
</dbReference>
<feature type="compositionally biased region" description="Basic and acidic residues" evidence="1">
    <location>
        <begin position="646"/>
        <end position="664"/>
    </location>
</feature>
<feature type="compositionally biased region" description="Basic and acidic residues" evidence="1">
    <location>
        <begin position="47"/>
        <end position="61"/>
    </location>
</feature>
<feature type="compositionally biased region" description="Low complexity" evidence="1">
    <location>
        <begin position="684"/>
        <end position="701"/>
    </location>
</feature>
<reference evidence="2 3" key="1">
    <citation type="journal article" date="2012" name="G3 (Bethesda)">
        <title>Pichia sorbitophila, an interspecies yeast hybrid reveals early steps of genome resolution following polyploidization.</title>
        <authorList>
            <person name="Leh Louis V."/>
            <person name="Despons L."/>
            <person name="Friedrich A."/>
            <person name="Martin T."/>
            <person name="Durrens P."/>
            <person name="Casaregola S."/>
            <person name="Neuveglise C."/>
            <person name="Fairhead C."/>
            <person name="Marck C."/>
            <person name="Cruz J.A."/>
            <person name="Straub M.L."/>
            <person name="Kugler V."/>
            <person name="Sacerdot C."/>
            <person name="Uzunov Z."/>
            <person name="Thierry A."/>
            <person name="Weiss S."/>
            <person name="Bleykasten C."/>
            <person name="De Montigny J."/>
            <person name="Jacques N."/>
            <person name="Jung P."/>
            <person name="Lemaire M."/>
            <person name="Mallet S."/>
            <person name="Morel G."/>
            <person name="Richard G.F."/>
            <person name="Sarkar A."/>
            <person name="Savel G."/>
            <person name="Schacherer J."/>
            <person name="Seret M.L."/>
            <person name="Talla E."/>
            <person name="Samson G."/>
            <person name="Jubin C."/>
            <person name="Poulain J."/>
            <person name="Vacherie B."/>
            <person name="Barbe V."/>
            <person name="Pelletier E."/>
            <person name="Sherman D.J."/>
            <person name="Westhof E."/>
            <person name="Weissenbach J."/>
            <person name="Baret P.V."/>
            <person name="Wincker P."/>
            <person name="Gaillardin C."/>
            <person name="Dujon B."/>
            <person name="Souciet J.L."/>
        </authorList>
    </citation>
    <scope>NUCLEOTIDE SEQUENCE [LARGE SCALE GENOMIC DNA]</scope>
    <source>
        <strain evidence="3">ATCC MYA-4447 / BCRC 22081 / CBS 7064 / NBRC 10061 / NRRL Y-12695</strain>
    </source>
</reference>
<feature type="compositionally biased region" description="Basic and acidic residues" evidence="1">
    <location>
        <begin position="92"/>
        <end position="112"/>
    </location>
</feature>
<feature type="compositionally biased region" description="Basic and acidic residues" evidence="1">
    <location>
        <begin position="442"/>
        <end position="459"/>
    </location>
</feature>
<feature type="compositionally biased region" description="Low complexity" evidence="1">
    <location>
        <begin position="751"/>
        <end position="766"/>
    </location>
</feature>
<dbReference type="OMA" id="TEEEIMY"/>
<evidence type="ECO:0000256" key="1">
    <source>
        <dbReference type="SAM" id="MobiDB-lite"/>
    </source>
</evidence>
<dbReference type="HOGENOM" id="CLU_008695_0_0_1"/>
<gene>
    <name evidence="2" type="primary">Piso0_001985</name>
    <name evidence="2" type="ORF">GNLVRS01_PISO0J02187g</name>
</gene>
<feature type="compositionally biased region" description="Basic and acidic residues" evidence="1">
    <location>
        <begin position="740"/>
        <end position="750"/>
    </location>
</feature>
<feature type="compositionally biased region" description="Polar residues" evidence="1">
    <location>
        <begin position="636"/>
        <end position="645"/>
    </location>
</feature>